<comment type="caution">
    <text evidence="2">The sequence shown here is derived from an EMBL/GenBank/DDBJ whole genome shotgun (WGS) entry which is preliminary data.</text>
</comment>
<sequence>MAPVVMTWLDPVTRSVPEMDQHGTSSLMGGLLDDHRSRGGQGVSLSRARGGGKCRNLEKIHLDMCVGVRDSDNISLAQKSSNHWSISLRVPSDFSLPIKMN</sequence>
<keyword evidence="3" id="KW-1185">Reference proteome</keyword>
<evidence type="ECO:0000256" key="1">
    <source>
        <dbReference type="SAM" id="MobiDB-lite"/>
    </source>
</evidence>
<evidence type="ECO:0000313" key="2">
    <source>
        <dbReference type="EMBL" id="KAK8510466.1"/>
    </source>
</evidence>
<gene>
    <name evidence="2" type="ORF">V6N12_055313</name>
</gene>
<organism evidence="2 3">
    <name type="scientific">Hibiscus sabdariffa</name>
    <name type="common">roselle</name>
    <dbReference type="NCBI Taxonomy" id="183260"/>
    <lineage>
        <taxon>Eukaryota</taxon>
        <taxon>Viridiplantae</taxon>
        <taxon>Streptophyta</taxon>
        <taxon>Embryophyta</taxon>
        <taxon>Tracheophyta</taxon>
        <taxon>Spermatophyta</taxon>
        <taxon>Magnoliopsida</taxon>
        <taxon>eudicotyledons</taxon>
        <taxon>Gunneridae</taxon>
        <taxon>Pentapetalae</taxon>
        <taxon>rosids</taxon>
        <taxon>malvids</taxon>
        <taxon>Malvales</taxon>
        <taxon>Malvaceae</taxon>
        <taxon>Malvoideae</taxon>
        <taxon>Hibiscus</taxon>
    </lineage>
</organism>
<feature type="region of interest" description="Disordered" evidence="1">
    <location>
        <begin position="16"/>
        <end position="50"/>
    </location>
</feature>
<reference evidence="2 3" key="1">
    <citation type="journal article" date="2024" name="G3 (Bethesda)">
        <title>Genome assembly of Hibiscus sabdariffa L. provides insights into metabolisms of medicinal natural products.</title>
        <authorList>
            <person name="Kim T."/>
        </authorList>
    </citation>
    <scope>NUCLEOTIDE SEQUENCE [LARGE SCALE GENOMIC DNA]</scope>
    <source>
        <strain evidence="2">TK-2024</strain>
        <tissue evidence="2">Old leaves</tissue>
    </source>
</reference>
<accession>A0ABR2BTN1</accession>
<evidence type="ECO:0000313" key="3">
    <source>
        <dbReference type="Proteomes" id="UP001472677"/>
    </source>
</evidence>
<protein>
    <submittedName>
        <fullName evidence="2">Uncharacterized protein</fullName>
    </submittedName>
</protein>
<dbReference type="Proteomes" id="UP001472677">
    <property type="component" value="Unassembled WGS sequence"/>
</dbReference>
<dbReference type="EMBL" id="JBBPBM010000085">
    <property type="protein sequence ID" value="KAK8510466.1"/>
    <property type="molecule type" value="Genomic_DNA"/>
</dbReference>
<proteinExistence type="predicted"/>
<name>A0ABR2BTN1_9ROSI</name>